<evidence type="ECO:0000313" key="2">
    <source>
        <dbReference type="EMBL" id="KKM97636.1"/>
    </source>
</evidence>
<comment type="caution">
    <text evidence="2">The sequence shown here is derived from an EMBL/GenBank/DDBJ whole genome shotgun (WGS) entry which is preliminary data.</text>
</comment>
<dbReference type="AlphaFoldDB" id="A0A0F9ME82"/>
<gene>
    <name evidence="2" type="ORF">LCGC14_1165940</name>
</gene>
<sequence length="307" mass="34514">MALKNERFTGSDASGSSGGTSRVITLSNTSLTSQSGFLVFVSGLSLSLTTEYTVNHLSQSTTVTFVNALFDDQAIIVQYVEPIPSVTVTYCTSADVFVFLQLGSSSDSNFTGKTDFDANTNPTQNTVENWIAESEDYIDQETMHAWRAVTVTKEQHHLEAPHYQLRDGSEIKLLHRNIRTLTSGTDLLEVWDGTQYLDYLANKTEGRNNDYWVNEQDGFIFVKTYPAYTPRTFGVRVTYRFGDTSIPRDIKRACVLLTAIQLLSSEDRSVLLPEGTSNIPYQSKSEKWQERVDEIIAKRREIVLINT</sequence>
<accession>A0A0F9ME82</accession>
<proteinExistence type="predicted"/>
<organism evidence="2">
    <name type="scientific">marine sediment metagenome</name>
    <dbReference type="NCBI Taxonomy" id="412755"/>
    <lineage>
        <taxon>unclassified sequences</taxon>
        <taxon>metagenomes</taxon>
        <taxon>ecological metagenomes</taxon>
    </lineage>
</organism>
<reference evidence="2" key="1">
    <citation type="journal article" date="2015" name="Nature">
        <title>Complex archaea that bridge the gap between prokaryotes and eukaryotes.</title>
        <authorList>
            <person name="Spang A."/>
            <person name="Saw J.H."/>
            <person name="Jorgensen S.L."/>
            <person name="Zaremba-Niedzwiedzka K."/>
            <person name="Martijn J."/>
            <person name="Lind A.E."/>
            <person name="van Eijk R."/>
            <person name="Schleper C."/>
            <person name="Guy L."/>
            <person name="Ettema T.J."/>
        </authorList>
    </citation>
    <scope>NUCLEOTIDE SEQUENCE</scope>
</reference>
<feature type="region of interest" description="Disordered" evidence="1">
    <location>
        <begin position="1"/>
        <end position="20"/>
    </location>
</feature>
<name>A0A0F9ME82_9ZZZZ</name>
<feature type="compositionally biased region" description="Low complexity" evidence="1">
    <location>
        <begin position="10"/>
        <end position="20"/>
    </location>
</feature>
<dbReference type="EMBL" id="LAZR01005723">
    <property type="protein sequence ID" value="KKM97636.1"/>
    <property type="molecule type" value="Genomic_DNA"/>
</dbReference>
<evidence type="ECO:0000256" key="1">
    <source>
        <dbReference type="SAM" id="MobiDB-lite"/>
    </source>
</evidence>
<protein>
    <submittedName>
        <fullName evidence="2">Uncharacterized protein</fullName>
    </submittedName>
</protein>